<organism evidence="2 3">
    <name type="scientific">Nitrospira defluvii</name>
    <dbReference type="NCBI Taxonomy" id="330214"/>
    <lineage>
        <taxon>Bacteria</taxon>
        <taxon>Pseudomonadati</taxon>
        <taxon>Nitrospirota</taxon>
        <taxon>Nitrospiria</taxon>
        <taxon>Nitrospirales</taxon>
        <taxon>Nitrospiraceae</taxon>
        <taxon>Nitrospira</taxon>
    </lineage>
</organism>
<dbReference type="AlphaFoldDB" id="D8PCQ9"/>
<dbReference type="PROSITE" id="PS51257">
    <property type="entry name" value="PROKAR_LIPOPROTEIN"/>
    <property type="match status" value="1"/>
</dbReference>
<feature type="compositionally biased region" description="Low complexity" evidence="1">
    <location>
        <begin position="207"/>
        <end position="218"/>
    </location>
</feature>
<dbReference type="EMBL" id="FP929003">
    <property type="protein sequence ID" value="CBK41018.1"/>
    <property type="molecule type" value="Genomic_DNA"/>
</dbReference>
<dbReference type="OrthoDB" id="7061129at2"/>
<accession>D8PCQ9</accession>
<feature type="region of interest" description="Disordered" evidence="1">
    <location>
        <begin position="200"/>
        <end position="229"/>
    </location>
</feature>
<protein>
    <recommendedName>
        <fullName evidence="4">Lipoprotein</fullName>
    </recommendedName>
</protein>
<dbReference type="STRING" id="330214.NIDE1263"/>
<proteinExistence type="predicted"/>
<gene>
    <name evidence="2" type="ORF">NIDE1263</name>
</gene>
<reference evidence="2 3" key="1">
    <citation type="journal article" date="2010" name="Proc. Natl. Acad. Sci. U.S.A.">
        <title>A Nitrospira metagenome illuminates the physiology and evolution of globally important nitrite-oxidizing bacteria.</title>
        <authorList>
            <person name="Lucker S."/>
            <person name="Wagner M."/>
            <person name="Maixner F."/>
            <person name="Pelletier E."/>
            <person name="Koch H."/>
            <person name="Vacherie B."/>
            <person name="Rattei T."/>
            <person name="Sinninghe Damste J."/>
            <person name="Spieck E."/>
            <person name="Le Paslier D."/>
            <person name="Daims H."/>
        </authorList>
    </citation>
    <scope>NUCLEOTIDE SEQUENCE [LARGE SCALE GENOMIC DNA]</scope>
</reference>
<name>D8PCQ9_9BACT</name>
<evidence type="ECO:0008006" key="4">
    <source>
        <dbReference type="Google" id="ProtNLM"/>
    </source>
</evidence>
<feature type="compositionally biased region" description="Polar residues" evidence="1">
    <location>
        <begin position="219"/>
        <end position="229"/>
    </location>
</feature>
<dbReference type="HOGENOM" id="CLU_1208017_0_0_0"/>
<dbReference type="Proteomes" id="UP000001660">
    <property type="component" value="Chromosome"/>
</dbReference>
<dbReference type="eggNOG" id="ENOG502ZX9N">
    <property type="taxonomic scope" value="Bacteria"/>
</dbReference>
<sequence length="229" mass="24578">MKPANLLIYLSLLFLATTGCRGYAFIETPTTDGFHSKLPSPYTRAVVWGGRPDTVQSASTWLLKKGVLVVDQTKVLQAAADQKVSLTGYQYLETDVLRMAKLVGARLVVFSNAEVGSWEALDWSSGFPHSQRVYSATVALRAVDVNTGEIEWSGKAQSTERFSNIEEGVSLLTCHALATAWGLRNPGAVAPESVCPPGSGLMSTEMSPPKAHAAPASSGRENLTPSMNY</sequence>
<evidence type="ECO:0000313" key="3">
    <source>
        <dbReference type="Proteomes" id="UP000001660"/>
    </source>
</evidence>
<dbReference type="Gene3D" id="3.40.50.10610">
    <property type="entry name" value="ABC-type transport auxiliary lipoprotein component"/>
    <property type="match status" value="1"/>
</dbReference>
<evidence type="ECO:0000313" key="2">
    <source>
        <dbReference type="EMBL" id="CBK41018.1"/>
    </source>
</evidence>
<keyword evidence="3" id="KW-1185">Reference proteome</keyword>
<dbReference type="KEGG" id="nde:NIDE1263"/>
<evidence type="ECO:0000256" key="1">
    <source>
        <dbReference type="SAM" id="MobiDB-lite"/>
    </source>
</evidence>